<comment type="caution">
    <text evidence="1">The sequence shown here is derived from an EMBL/GenBank/DDBJ whole genome shotgun (WGS) entry which is preliminary data.</text>
</comment>
<name>A0A480A2N5_9CYAN</name>
<organism evidence="1 2">
    <name type="scientific">Sphaerospermopsis reniformis</name>
    <dbReference type="NCBI Taxonomy" id="531300"/>
    <lineage>
        <taxon>Bacteria</taxon>
        <taxon>Bacillati</taxon>
        <taxon>Cyanobacteriota</taxon>
        <taxon>Cyanophyceae</taxon>
        <taxon>Nostocales</taxon>
        <taxon>Aphanizomenonaceae</taxon>
        <taxon>Sphaerospermopsis</taxon>
    </lineage>
</organism>
<keyword evidence="2" id="KW-1185">Reference proteome</keyword>
<evidence type="ECO:0008006" key="3">
    <source>
        <dbReference type="Google" id="ProtNLM"/>
    </source>
</evidence>
<sequence length="1008" mass="112643">MKTLLLDRQQTLVQWVSQATGINTFGVKVRLLGNDLHILCEGTDCPKRWHTLYDLLQALGQTDLDSLTNEEQSSIYQVLVYGRKKGEHRPQWCHRVYLNQLDRHLEQAEQALLLETKKSRLPGGALIVSNESLARQGNPDAIARYLSENLSKLGVAVQVKSKPYESKANSQKTGNRLWIFCQSTYSPDATLLAEPVAQQLRHLKLAGYQDAVIVSQVRGESEPDWRLRVDLTPPETMLKEWARWGDIQAIARLLTEVLSDFQVTVQASLKEFTLHIFCTPAVDPLKNAPAPEKEVCLPLIISQLEKIAPQGILAAAVYGQKTEDKQPAWVDWLSLPAAQHPALATSSLELGAAGDEPAIIFLLERLLNQDMDWRLKTGGIRVLLLRKGDLLHIMCDAPNCPKRQQVASKVTQFIRQLSIVGVTGVRIYGRRAGDTEPVWHHGVDFGHRHRLVPEATPEFAATVEYVSDLLPKETKEPILRPDLTTQEVQNLVTEVTQDWLKTAHQQVRNLLLASQLFTATNQSTEQNPDEQGLWGSFIWVALGLILVLQSDWILGDVTTKIGQNTPKVTGVLTSPSSQSQVSLTSEKNQSQRTTFFTSNNNTTYSQFGNSAFNASAFTPADDTPSTNLPAAPLKQKANATAILLAARSNLPSFNARQLDEQFALYKQRLATDGKPPDVLIIGSSRALRGVDPVALSKALSTQGYPKVDVFNFGINGATAQVVEFIIRRVLQPSELPKMIIWADGSRAFNSDRKDITFNAIAASKGYEEVLKRATQPVNNNSSSQQANAVKDKLTKDTPVNVNTYQVTNDFLNQALVGISASYENRGQIKALLQKQLNYLPVINNSQQVNSKTELTSDTQEQNSQAAVDFDGFLPLSIRFNPAIYYQNHPRVAGAYDNDYKDFQLAGNQDTALKSMIEFTKNKKISLVFVNMPLTGDYLDPVRLKYEQEFQKYMLDASTTNSNFIYRDLSQIWLKAHDYFSDPSHLNRYGAYELSKRLAIDPMIPWSFK</sequence>
<evidence type="ECO:0000313" key="2">
    <source>
        <dbReference type="Proteomes" id="UP000300142"/>
    </source>
</evidence>
<dbReference type="SUPFAM" id="SSF52266">
    <property type="entry name" value="SGNH hydrolase"/>
    <property type="match status" value="1"/>
</dbReference>
<reference evidence="2" key="1">
    <citation type="submission" date="2019-02" db="EMBL/GenBank/DDBJ databases">
        <title>Draft genome sequence of Sphaerospermopsis reniformis NIES-1949.</title>
        <authorList>
            <person name="Yamaguchi H."/>
            <person name="Suzuki S."/>
            <person name="Kawachi M."/>
        </authorList>
    </citation>
    <scope>NUCLEOTIDE SEQUENCE [LARGE SCALE GENOMIC DNA]</scope>
    <source>
        <strain evidence="2">NIES-1949</strain>
    </source>
</reference>
<protein>
    <recommendedName>
        <fullName evidence="3">DUF1574 domain-containing protein</fullName>
    </recommendedName>
</protein>
<accession>A0A480A2N5</accession>
<dbReference type="EMBL" id="BJCE01000202">
    <property type="protein sequence ID" value="GCL39049.1"/>
    <property type="molecule type" value="Genomic_DNA"/>
</dbReference>
<dbReference type="RefSeq" id="WP_137668758.1">
    <property type="nucleotide sequence ID" value="NZ_BJCE01000202.1"/>
</dbReference>
<proteinExistence type="predicted"/>
<gene>
    <name evidence="1" type="ORF">SR1949_41700</name>
</gene>
<evidence type="ECO:0000313" key="1">
    <source>
        <dbReference type="EMBL" id="GCL39049.1"/>
    </source>
</evidence>
<dbReference type="AlphaFoldDB" id="A0A480A2N5"/>
<dbReference type="Proteomes" id="UP000300142">
    <property type="component" value="Unassembled WGS sequence"/>
</dbReference>